<sequence length="576" mass="64684">MMRGTQDSSDVSSSIQSLSIRAPGPEATARAEMKERWEDALKHCEAELSKEDFQLIVKFKSPEELIKAVDNMITETQNASVPRILRQFKPHLSQIQNFVLGILASVTLPVVETVCIWGLISLVLQLAQRSQEVLETVTGMWVEIGNSLQIFDVYKDLIVEDMSLGLALVETHEELLKFAVATIKTLRHVRSGRSDISPLVRDCQNSFGKTSHFISHRIHIIKEKAQAKAITKGQEQTHQFEILNYLASQSGAQLGTMEEAELAKLPSYYIPFSRNPKFYGRNDILGKMTAEFSKDRAKGQPLSVALWATAGVGKTQIALEYAARQRQRGIKAIFWIDAEKESERIKAFNDIAHLLELPGASTPRDSEQNRLIVQRWLQETKTPWLFIIDNLEDQESIQAHEIMESICPTYGCGEILVTCRSELVAASAAVSSIEVPAFTNEEGAELMLKLLDRGTYSDADRSSSVELADLLGGHALTLDVMARNIVARKKQLPEFVRVYKEKPRSLHMKPRKKIVNRYYKREDDPESLWAIPFSQLRSDEAEVLGILSMCGPNKFPSSVLVPETSAPEAFNIDQDE</sequence>
<evidence type="ECO:0000313" key="3">
    <source>
        <dbReference type="Proteomes" id="UP000186955"/>
    </source>
</evidence>
<dbReference type="PANTHER" id="PTHR35205">
    <property type="entry name" value="NB-ARC AND TPR DOMAIN PROTEIN"/>
    <property type="match status" value="1"/>
</dbReference>
<keyword evidence="3" id="KW-1185">Reference proteome</keyword>
<keyword evidence="1" id="KW-0472">Membrane</keyword>
<gene>
    <name evidence="2" type="ORF">PENSUB_12500</name>
</gene>
<dbReference type="PANTHER" id="PTHR35205:SF1">
    <property type="entry name" value="ZU5 DOMAIN-CONTAINING PROTEIN"/>
    <property type="match status" value="1"/>
</dbReference>
<evidence type="ECO:0000313" key="2">
    <source>
        <dbReference type="EMBL" id="OKO93437.1"/>
    </source>
</evidence>
<comment type="caution">
    <text evidence="2">The sequence shown here is derived from an EMBL/GenBank/DDBJ whole genome shotgun (WGS) entry which is preliminary data.</text>
</comment>
<dbReference type="STRING" id="1316194.A0A1Q5SZJ2"/>
<reference evidence="2 3" key="1">
    <citation type="submission" date="2016-10" db="EMBL/GenBank/DDBJ databases">
        <title>Genome sequence of the ascomycete fungus Penicillium subrubescens.</title>
        <authorList>
            <person name="De Vries R.P."/>
            <person name="Peng M."/>
            <person name="Dilokpimol A."/>
            <person name="Hilden K."/>
            <person name="Makela M.R."/>
            <person name="Grigoriev I."/>
            <person name="Riley R."/>
            <person name="Granchi Z."/>
        </authorList>
    </citation>
    <scope>NUCLEOTIDE SEQUENCE [LARGE SCALE GENOMIC DNA]</scope>
    <source>
        <strain evidence="2 3">CBS 132785</strain>
    </source>
</reference>
<protein>
    <submittedName>
        <fullName evidence="2">Uncharacterized protein</fullName>
    </submittedName>
</protein>
<dbReference type="InterPro" id="IPR027417">
    <property type="entry name" value="P-loop_NTPase"/>
</dbReference>
<dbReference type="GO" id="GO:0043531">
    <property type="term" value="F:ADP binding"/>
    <property type="evidence" value="ECO:0007669"/>
    <property type="project" value="InterPro"/>
</dbReference>
<name>A0A1Q5SZJ2_9EURO</name>
<dbReference type="AlphaFoldDB" id="A0A1Q5SZJ2"/>
<feature type="transmembrane region" description="Helical" evidence="1">
    <location>
        <begin position="98"/>
        <end position="124"/>
    </location>
</feature>
<dbReference type="SUPFAM" id="SSF52540">
    <property type="entry name" value="P-loop containing nucleoside triphosphate hydrolases"/>
    <property type="match status" value="1"/>
</dbReference>
<accession>A0A1Q5SZJ2</accession>
<keyword evidence="1" id="KW-0812">Transmembrane</keyword>
<keyword evidence="1" id="KW-1133">Transmembrane helix</keyword>
<organism evidence="2 3">
    <name type="scientific">Penicillium subrubescens</name>
    <dbReference type="NCBI Taxonomy" id="1316194"/>
    <lineage>
        <taxon>Eukaryota</taxon>
        <taxon>Fungi</taxon>
        <taxon>Dikarya</taxon>
        <taxon>Ascomycota</taxon>
        <taxon>Pezizomycotina</taxon>
        <taxon>Eurotiomycetes</taxon>
        <taxon>Eurotiomycetidae</taxon>
        <taxon>Eurotiales</taxon>
        <taxon>Aspergillaceae</taxon>
        <taxon>Penicillium</taxon>
    </lineage>
</organism>
<proteinExistence type="predicted"/>
<dbReference type="Proteomes" id="UP000186955">
    <property type="component" value="Unassembled WGS sequence"/>
</dbReference>
<dbReference type="Gene3D" id="3.40.50.300">
    <property type="entry name" value="P-loop containing nucleotide triphosphate hydrolases"/>
    <property type="match status" value="1"/>
</dbReference>
<evidence type="ECO:0000256" key="1">
    <source>
        <dbReference type="SAM" id="Phobius"/>
    </source>
</evidence>
<dbReference type="EMBL" id="MNBE01000725">
    <property type="protein sequence ID" value="OKO93437.1"/>
    <property type="molecule type" value="Genomic_DNA"/>
</dbReference>